<keyword evidence="2" id="KW-1185">Reference proteome</keyword>
<dbReference type="EMBL" id="CATNWA010003932">
    <property type="protein sequence ID" value="CAI9546664.1"/>
    <property type="molecule type" value="Genomic_DNA"/>
</dbReference>
<evidence type="ECO:0000313" key="2">
    <source>
        <dbReference type="Proteomes" id="UP001162483"/>
    </source>
</evidence>
<comment type="caution">
    <text evidence="1">The sequence shown here is derived from an EMBL/GenBank/DDBJ whole genome shotgun (WGS) entry which is preliminary data.</text>
</comment>
<evidence type="ECO:0008006" key="3">
    <source>
        <dbReference type="Google" id="ProtNLM"/>
    </source>
</evidence>
<organism evidence="1 2">
    <name type="scientific">Staurois parvus</name>
    <dbReference type="NCBI Taxonomy" id="386267"/>
    <lineage>
        <taxon>Eukaryota</taxon>
        <taxon>Metazoa</taxon>
        <taxon>Chordata</taxon>
        <taxon>Craniata</taxon>
        <taxon>Vertebrata</taxon>
        <taxon>Euteleostomi</taxon>
        <taxon>Amphibia</taxon>
        <taxon>Batrachia</taxon>
        <taxon>Anura</taxon>
        <taxon>Neobatrachia</taxon>
        <taxon>Ranoidea</taxon>
        <taxon>Ranidae</taxon>
        <taxon>Staurois</taxon>
    </lineage>
</organism>
<evidence type="ECO:0000313" key="1">
    <source>
        <dbReference type="EMBL" id="CAI9546664.1"/>
    </source>
</evidence>
<accession>A0ABN9BGF8</accession>
<proteinExistence type="predicted"/>
<reference evidence="1" key="1">
    <citation type="submission" date="2023-05" db="EMBL/GenBank/DDBJ databases">
        <authorList>
            <person name="Stuckert A."/>
        </authorList>
    </citation>
    <scope>NUCLEOTIDE SEQUENCE</scope>
</reference>
<protein>
    <recommendedName>
        <fullName evidence="3">Histone H4</fullName>
    </recommendedName>
</protein>
<name>A0ABN9BGF8_9NEOB</name>
<gene>
    <name evidence="1" type="ORF">SPARVUS_LOCUS2866017</name>
</gene>
<dbReference type="Proteomes" id="UP001162483">
    <property type="component" value="Unassembled WGS sequence"/>
</dbReference>
<sequence>MSGHGKGGKSLGKGGAKFHRKVLWDNITKPTPTHHVWSTEGESSASPDSSMRSLLQECHLRCHCLYRACKEEDRHCHGCRLFSQMTGMHALQIQRLNLDNNLPYFSLHKTHFFPPKKGGKCQCVLWSEYKAAGLVFLPPPCQNTGPAAQLFSPAGPYLFLAPALYSLPALASVTAGCPLRMLLRFVNGPVSSGTHDRSQKAPGRSQSTALLAHAQWAPGCHRSRLGKKREGQLRESGSGYLSNSGTCSPSLPKGQQSLVISFTVCSLWSSPALSAVSGYSLHSLQSLVIPCTVCSLWSSVLCPWYFPCTTSAVSGHFLYCVRSLWSSPVLCSQSLVIPVLCPQSLVIPCTVSAVSGHLLYYFSSLWSFPVVSPQSLVISCTMSTVSGHSL</sequence>